<reference evidence="2 3" key="1">
    <citation type="submission" date="2014-06" db="EMBL/GenBank/DDBJ databases">
        <title>Functional and comparative genomic analyses of the Drosophila gut microbiota identify candidate symbiosis factors.</title>
        <authorList>
            <person name="Newell P.D."/>
            <person name="Chaston J.M."/>
            <person name="Douglas A.E."/>
        </authorList>
    </citation>
    <scope>NUCLEOTIDE SEQUENCE [LARGE SCALE GENOMIC DNA]</scope>
    <source>
        <strain evidence="2 3">DmCS_006</strain>
    </source>
</reference>
<evidence type="ECO:0000313" key="2">
    <source>
        <dbReference type="EMBL" id="KGB23283.1"/>
    </source>
</evidence>
<dbReference type="AlphaFoldDB" id="A0A095B2Y2"/>
<dbReference type="GeneID" id="89477594"/>
<dbReference type="NCBIfam" id="TIGR01863">
    <property type="entry name" value="cas_Csd1"/>
    <property type="match status" value="1"/>
</dbReference>
<dbReference type="STRING" id="104102.AtDm6_1718"/>
<keyword evidence="3" id="KW-1185">Reference proteome</keyword>
<feature type="region of interest" description="Disordered" evidence="1">
    <location>
        <begin position="587"/>
        <end position="607"/>
    </location>
</feature>
<dbReference type="CDD" id="cd09757">
    <property type="entry name" value="Cas8c_I-C"/>
    <property type="match status" value="1"/>
</dbReference>
<evidence type="ECO:0000313" key="3">
    <source>
        <dbReference type="Proteomes" id="UP000029448"/>
    </source>
</evidence>
<accession>A0A095B2Y2</accession>
<evidence type="ECO:0000256" key="1">
    <source>
        <dbReference type="SAM" id="MobiDB-lite"/>
    </source>
</evidence>
<protein>
    <submittedName>
        <fullName evidence="2">CRISPR-associated protein, CT1133 family</fullName>
    </submittedName>
</protein>
<organism evidence="2 3">
    <name type="scientific">Acetobacter tropicalis</name>
    <dbReference type="NCBI Taxonomy" id="104102"/>
    <lineage>
        <taxon>Bacteria</taxon>
        <taxon>Pseudomonadati</taxon>
        <taxon>Pseudomonadota</taxon>
        <taxon>Alphaproteobacteria</taxon>
        <taxon>Acetobacterales</taxon>
        <taxon>Acetobacteraceae</taxon>
        <taxon>Acetobacter</taxon>
    </lineage>
</organism>
<proteinExistence type="predicted"/>
<sequence length="607" mass="66998">MKTEIRQGPLQALVRFYERMPDAEELGWSQEKFGWSIVLNKAGNVVDVKDLRNHDGKKPFDTLMKVPAAVKRTAGISPNFLWDKSAYVLGRTAGEGKRTAQEHAAFVQDNLEKIGETQDQGLLAFKAFLQSWSPARFDAAPFTPDMLDANIMFELDGDRKRLHERPAAKKLVAELAQTGGSEPEESFCLVTGQHCAPARLHPVVKGVQGAQTAGAALVSFNNDAFTSYGKAQGENAPTSELAAFQYGTALNRMLQKGSRNRLSRPIGDATLVFWADAADAKVAEEADELGCHLLAVENLDETESRKIGDALESIARGRRPDEVWPFLTEGVRFHVLGLAPNAARVSVRFWLSDSFGAFVRNIALHYQDMALEPAPWRKLPSPALLLAKTTAMQEKFENIPAHLAGDLMQAILSGGFYPRTWLSATIMRLRAGDNPENGWHAAAIRAVLQRKKRKTNPSLSEKESIPVSLNRDYPNVGYQLGRLFAVYELAQKGALGGLNTTMRDKYFGAASATPASIFPVIIRNGQNHLAALRKKLPGWAILIEKELEEIFDRIQPAEPLSFPRSLPLEQQGEFALGYYQQRKAKLAGQKDGQALPEQGVEEEEDNA</sequence>
<dbReference type="EMBL" id="JOKM01000062">
    <property type="protein sequence ID" value="KGB23283.1"/>
    <property type="molecule type" value="Genomic_DNA"/>
</dbReference>
<dbReference type="Pfam" id="PF09709">
    <property type="entry name" value="Cas_Csd1"/>
    <property type="match status" value="1"/>
</dbReference>
<gene>
    <name evidence="2" type="ORF">AtDm6_1718</name>
</gene>
<dbReference type="RefSeq" id="WP_035379899.1">
    <property type="nucleotide sequence ID" value="NZ_JACAOJ010000007.1"/>
</dbReference>
<comment type="caution">
    <text evidence="2">The sequence shown here is derived from an EMBL/GenBank/DDBJ whole genome shotgun (WGS) entry which is preliminary data.</text>
</comment>
<dbReference type="PATRIC" id="fig|104102.7.peg.1697"/>
<name>A0A095B2Y2_9PROT</name>
<dbReference type="Proteomes" id="UP000029448">
    <property type="component" value="Unassembled WGS sequence"/>
</dbReference>
<dbReference type="InterPro" id="IPR010144">
    <property type="entry name" value="CRISPR-assoc_prot_Csd1-typ"/>
</dbReference>